<name>A0AAE1K5Q6_PETCI</name>
<sequence length="112" mass="12758">MARCVAARLYNSVFRRKGFILPAANSIPPIRADLLVTCLCTTTRVYLRPQSWLVIPHVPTHVRVLRIHECSSSGLLGRVLLFIVDFVTRLLPACIIVCVSRMRERREERGES</sequence>
<accession>A0AAE1K5Q6</accession>
<dbReference type="Proteomes" id="UP001286313">
    <property type="component" value="Unassembled WGS sequence"/>
</dbReference>
<organism evidence="1 2">
    <name type="scientific">Petrolisthes cinctipes</name>
    <name type="common">Flat porcelain crab</name>
    <dbReference type="NCBI Taxonomy" id="88211"/>
    <lineage>
        <taxon>Eukaryota</taxon>
        <taxon>Metazoa</taxon>
        <taxon>Ecdysozoa</taxon>
        <taxon>Arthropoda</taxon>
        <taxon>Crustacea</taxon>
        <taxon>Multicrustacea</taxon>
        <taxon>Malacostraca</taxon>
        <taxon>Eumalacostraca</taxon>
        <taxon>Eucarida</taxon>
        <taxon>Decapoda</taxon>
        <taxon>Pleocyemata</taxon>
        <taxon>Anomura</taxon>
        <taxon>Galatheoidea</taxon>
        <taxon>Porcellanidae</taxon>
        <taxon>Petrolisthes</taxon>
    </lineage>
</organism>
<comment type="caution">
    <text evidence="1">The sequence shown here is derived from an EMBL/GenBank/DDBJ whole genome shotgun (WGS) entry which is preliminary data.</text>
</comment>
<dbReference type="AlphaFoldDB" id="A0AAE1K5Q6"/>
<proteinExistence type="predicted"/>
<gene>
    <name evidence="1" type="ORF">Pcinc_029547</name>
</gene>
<dbReference type="EMBL" id="JAWQEG010003719">
    <property type="protein sequence ID" value="KAK3864789.1"/>
    <property type="molecule type" value="Genomic_DNA"/>
</dbReference>
<evidence type="ECO:0000313" key="2">
    <source>
        <dbReference type="Proteomes" id="UP001286313"/>
    </source>
</evidence>
<evidence type="ECO:0000313" key="1">
    <source>
        <dbReference type="EMBL" id="KAK3864789.1"/>
    </source>
</evidence>
<keyword evidence="2" id="KW-1185">Reference proteome</keyword>
<protein>
    <submittedName>
        <fullName evidence="1">Uncharacterized protein</fullName>
    </submittedName>
</protein>
<reference evidence="1" key="1">
    <citation type="submission" date="2023-10" db="EMBL/GenBank/DDBJ databases">
        <title>Genome assemblies of two species of porcelain crab, Petrolisthes cinctipes and Petrolisthes manimaculis (Anomura: Porcellanidae).</title>
        <authorList>
            <person name="Angst P."/>
        </authorList>
    </citation>
    <scope>NUCLEOTIDE SEQUENCE</scope>
    <source>
        <strain evidence="1">PB745_01</strain>
        <tissue evidence="1">Gill</tissue>
    </source>
</reference>